<dbReference type="InterPro" id="IPR051616">
    <property type="entry name" value="Cul2-RING_E3_ligase_SR"/>
</dbReference>
<dbReference type="EMBL" id="JABWDY010026105">
    <property type="protein sequence ID" value="KAF5188981.1"/>
    <property type="molecule type" value="Genomic_DNA"/>
</dbReference>
<feature type="repeat" description="TPR" evidence="2">
    <location>
        <begin position="377"/>
        <end position="410"/>
    </location>
</feature>
<organism evidence="3 4">
    <name type="scientific">Thalictrum thalictroides</name>
    <name type="common">Rue-anemone</name>
    <name type="synonym">Anemone thalictroides</name>
    <dbReference type="NCBI Taxonomy" id="46969"/>
    <lineage>
        <taxon>Eukaryota</taxon>
        <taxon>Viridiplantae</taxon>
        <taxon>Streptophyta</taxon>
        <taxon>Embryophyta</taxon>
        <taxon>Tracheophyta</taxon>
        <taxon>Spermatophyta</taxon>
        <taxon>Magnoliopsida</taxon>
        <taxon>Ranunculales</taxon>
        <taxon>Ranunculaceae</taxon>
        <taxon>Thalictroideae</taxon>
        <taxon>Thalictrum</taxon>
    </lineage>
</organism>
<dbReference type="Pfam" id="PF13637">
    <property type="entry name" value="Ank_4"/>
    <property type="match status" value="1"/>
</dbReference>
<keyword evidence="4" id="KW-1185">Reference proteome</keyword>
<feature type="repeat" description="ANK" evidence="1">
    <location>
        <begin position="85"/>
        <end position="118"/>
    </location>
</feature>
<dbReference type="PROSITE" id="PS50088">
    <property type="entry name" value="ANK_REPEAT"/>
    <property type="match status" value="5"/>
</dbReference>
<dbReference type="PROSITE" id="PS50005">
    <property type="entry name" value="TPR"/>
    <property type="match status" value="1"/>
</dbReference>
<name>A0A7J6VVW7_THATH</name>
<dbReference type="Gene3D" id="1.25.40.10">
    <property type="entry name" value="Tetratricopeptide repeat domain"/>
    <property type="match status" value="1"/>
</dbReference>
<feature type="repeat" description="ANK" evidence="1">
    <location>
        <begin position="51"/>
        <end position="73"/>
    </location>
</feature>
<dbReference type="InterPro" id="IPR002110">
    <property type="entry name" value="Ankyrin_rpt"/>
</dbReference>
<feature type="repeat" description="ANK" evidence="1">
    <location>
        <begin position="151"/>
        <end position="183"/>
    </location>
</feature>
<dbReference type="SMART" id="SM00028">
    <property type="entry name" value="TPR"/>
    <property type="match status" value="3"/>
</dbReference>
<keyword evidence="1" id="KW-0040">ANK repeat</keyword>
<dbReference type="PROSITE" id="PS50293">
    <property type="entry name" value="TPR_REGION"/>
    <property type="match status" value="1"/>
</dbReference>
<dbReference type="PANTHER" id="PTHR46224">
    <property type="entry name" value="ANKYRIN REPEAT FAMILY PROTEIN"/>
    <property type="match status" value="1"/>
</dbReference>
<comment type="caution">
    <text evidence="3">The sequence shown here is derived from an EMBL/GenBank/DDBJ whole genome shotgun (WGS) entry which is preliminary data.</text>
</comment>
<dbReference type="OrthoDB" id="1860613at2759"/>
<accession>A0A7J6VVW7</accession>
<evidence type="ECO:0000313" key="3">
    <source>
        <dbReference type="EMBL" id="KAF5188981.1"/>
    </source>
</evidence>
<sequence length="430" mass="46746">MASRFGTTSKSQQLLEAASTGDLERLKNLAAKLDDGKGLARVIVDIKDPKSGLTALHIAVRNRKLELFKYLVEDLKLDFELKDEKGDTPLHHAALDGYLLGAVYLLDKCGANPNSRNNTDFTPLHHAAAEGHKPILEALLSRGANVNVESDRGTPLSMATGNGHHEVAAMLLNHYADPDKGSEGLFTPLSAAILASSLACVALLIEAGADPNAEACGESPLILAVSCESETEMIKSLLKAGADPNVTNDEGMTPLEIAAVKKNHQHAEILYPVTSPIPTYSDWSIGEIMRYIRSEEASKKINLRAYEILMERKSKGGDAFQKKKYLAATLWYSKALEISPNNPILLSNKSLCWACLKDGDNALSDAKDCLMLAPEWPKAYYRVGAAYTILEKFDQAVDAFSKGLKLAPKDKDLQNAMRGVIESKMKSIKV</sequence>
<dbReference type="AlphaFoldDB" id="A0A7J6VVW7"/>
<gene>
    <name evidence="3" type="ORF">FRX31_021430</name>
</gene>
<dbReference type="Pfam" id="PF12796">
    <property type="entry name" value="Ank_2"/>
    <property type="match status" value="2"/>
</dbReference>
<reference evidence="3 4" key="1">
    <citation type="submission" date="2020-06" db="EMBL/GenBank/DDBJ databases">
        <title>Transcriptomic and genomic resources for Thalictrum thalictroides and T. hernandezii: Facilitating candidate gene discovery in an emerging model plant lineage.</title>
        <authorList>
            <person name="Arias T."/>
            <person name="Riano-Pachon D.M."/>
            <person name="Di Stilio V.S."/>
        </authorList>
    </citation>
    <scope>NUCLEOTIDE SEQUENCE [LARGE SCALE GENOMIC DNA]</scope>
    <source>
        <strain evidence="4">cv. WT478/WT964</strain>
        <tissue evidence="3">Leaves</tissue>
    </source>
</reference>
<dbReference type="PROSITE" id="PS50297">
    <property type="entry name" value="ANK_REP_REGION"/>
    <property type="match status" value="4"/>
</dbReference>
<dbReference type="PRINTS" id="PR01415">
    <property type="entry name" value="ANKYRIN"/>
</dbReference>
<dbReference type="InterPro" id="IPR011990">
    <property type="entry name" value="TPR-like_helical_dom_sf"/>
</dbReference>
<dbReference type="Gene3D" id="1.25.40.20">
    <property type="entry name" value="Ankyrin repeat-containing domain"/>
    <property type="match status" value="2"/>
</dbReference>
<feature type="repeat" description="ANK" evidence="1">
    <location>
        <begin position="119"/>
        <end position="151"/>
    </location>
</feature>
<dbReference type="InterPro" id="IPR036770">
    <property type="entry name" value="Ankyrin_rpt-contain_sf"/>
</dbReference>
<dbReference type="InterPro" id="IPR019734">
    <property type="entry name" value="TPR_rpt"/>
</dbReference>
<dbReference type="Proteomes" id="UP000554482">
    <property type="component" value="Unassembled WGS sequence"/>
</dbReference>
<evidence type="ECO:0000256" key="1">
    <source>
        <dbReference type="PROSITE-ProRule" id="PRU00023"/>
    </source>
</evidence>
<dbReference type="PANTHER" id="PTHR46224:SF67">
    <property type="entry name" value="HSP70-HSP90 ORGANIZING PROTEIN 3-LIKE"/>
    <property type="match status" value="1"/>
</dbReference>
<dbReference type="SUPFAM" id="SSF48403">
    <property type="entry name" value="Ankyrin repeat"/>
    <property type="match status" value="1"/>
</dbReference>
<keyword evidence="2" id="KW-0802">TPR repeat</keyword>
<protein>
    <submittedName>
        <fullName evidence="3">Ankyrin repeat domain-containing protein</fullName>
    </submittedName>
</protein>
<dbReference type="SMART" id="SM00248">
    <property type="entry name" value="ANK"/>
    <property type="match status" value="7"/>
</dbReference>
<evidence type="ECO:0000256" key="2">
    <source>
        <dbReference type="PROSITE-ProRule" id="PRU00339"/>
    </source>
</evidence>
<feature type="repeat" description="ANK" evidence="1">
    <location>
        <begin position="216"/>
        <end position="249"/>
    </location>
</feature>
<evidence type="ECO:0000313" key="4">
    <source>
        <dbReference type="Proteomes" id="UP000554482"/>
    </source>
</evidence>
<proteinExistence type="predicted"/>
<dbReference type="Pfam" id="PF00515">
    <property type="entry name" value="TPR_1"/>
    <property type="match status" value="1"/>
</dbReference>
<dbReference type="SUPFAM" id="SSF48452">
    <property type="entry name" value="TPR-like"/>
    <property type="match status" value="1"/>
</dbReference>